<dbReference type="GO" id="GO:0004803">
    <property type="term" value="F:transposase activity"/>
    <property type="evidence" value="ECO:0007669"/>
    <property type="project" value="InterPro"/>
</dbReference>
<name>T1BRV4_9ZZZZ</name>
<dbReference type="EMBL" id="AUZY01002272">
    <property type="protein sequence ID" value="EQD72577.1"/>
    <property type="molecule type" value="Genomic_DNA"/>
</dbReference>
<comment type="caution">
    <text evidence="2">The sequence shown here is derived from an EMBL/GenBank/DDBJ whole genome shotgun (WGS) entry which is preliminary data.</text>
</comment>
<sequence>MSDVILTSRAVGRLRYWEVATSERILKRPRKKVLLYLGRLHGLSLPEVEKKRQQVRALGNSALTLRFDAVLSELGHPPPLPSLKDMDLATVRSYGPELALVRLGDGLEVVEMVEKDSPKGGGPPLGKMALALAVYVNVHPGSYSQFPEWYRRSALPIFLQLPPEQVTYEATLNTLTYLQPERTRPWEAELYRRVLRSFHYRCERVDIDSTVKELGGKLCRVLAQFGRAKTGITSKRRQIMITFVVDQKGSLLGHELFPGNTNDAKTLSSVDRRLRQDYGSEVAEAPRVVDRGYASEKNVRALQRRKEPFLVALRSKPKGLKLLEELGSQKGWKEIRPGVRAASLERGGLKWVVTWSDEVAGRNGDGRAAKLTKAKEDLASLAKAVREGRVKSRSERDGKVGAILRKHGMKRFLRVKGTREGFGFTVEETEALTTKGEEDGYQAYATTERWLTEGEVVDFYRKRDRIEKAIRTMSWCLGLGPVYVSTPEHVRGHVFVHALGYQLRNAGQLRLEEKGETMSMDEALWELEQLQVGELVVKGSEVGITRKLTRMDGTLARLAQVFSLSENGQFPGVEGGI</sequence>
<dbReference type="GO" id="GO:0006313">
    <property type="term" value="P:DNA transposition"/>
    <property type="evidence" value="ECO:0007669"/>
    <property type="project" value="InterPro"/>
</dbReference>
<gene>
    <name evidence="2" type="ORF">B1B_03682</name>
</gene>
<dbReference type="InterPro" id="IPR047654">
    <property type="entry name" value="IS1634_transpos"/>
</dbReference>
<feature type="domain" description="Transposase IS4-like" evidence="1">
    <location>
        <begin position="205"/>
        <end position="501"/>
    </location>
</feature>
<dbReference type="PANTHER" id="PTHR34614">
    <property type="match status" value="1"/>
</dbReference>
<dbReference type="Pfam" id="PF01609">
    <property type="entry name" value="DDE_Tnp_1"/>
    <property type="match status" value="1"/>
</dbReference>
<organism evidence="2">
    <name type="scientific">mine drainage metagenome</name>
    <dbReference type="NCBI Taxonomy" id="410659"/>
    <lineage>
        <taxon>unclassified sequences</taxon>
        <taxon>metagenomes</taxon>
        <taxon>ecological metagenomes</taxon>
    </lineage>
</organism>
<dbReference type="NCBIfam" id="NF033559">
    <property type="entry name" value="transpos_IS1634"/>
    <property type="match status" value="1"/>
</dbReference>
<dbReference type="GO" id="GO:0003677">
    <property type="term" value="F:DNA binding"/>
    <property type="evidence" value="ECO:0007669"/>
    <property type="project" value="InterPro"/>
</dbReference>
<dbReference type="PANTHER" id="PTHR34614:SF2">
    <property type="entry name" value="TRANSPOSASE IS4-LIKE DOMAIN-CONTAINING PROTEIN"/>
    <property type="match status" value="1"/>
</dbReference>
<dbReference type="InterPro" id="IPR002559">
    <property type="entry name" value="Transposase_11"/>
</dbReference>
<proteinExistence type="predicted"/>
<accession>T1BRV4</accession>
<reference evidence="2" key="1">
    <citation type="submission" date="2013-08" db="EMBL/GenBank/DDBJ databases">
        <authorList>
            <person name="Mendez C."/>
            <person name="Richter M."/>
            <person name="Ferrer M."/>
            <person name="Sanchez J."/>
        </authorList>
    </citation>
    <scope>NUCLEOTIDE SEQUENCE</scope>
</reference>
<evidence type="ECO:0000259" key="1">
    <source>
        <dbReference type="Pfam" id="PF01609"/>
    </source>
</evidence>
<protein>
    <submittedName>
        <fullName evidence="2">Transposase, IS4 family protein</fullName>
    </submittedName>
</protein>
<reference evidence="2" key="2">
    <citation type="journal article" date="2014" name="ISME J.">
        <title>Microbial stratification in low pH oxic and suboxic macroscopic growths along an acid mine drainage.</title>
        <authorList>
            <person name="Mendez-Garcia C."/>
            <person name="Mesa V."/>
            <person name="Sprenger R.R."/>
            <person name="Richter M."/>
            <person name="Diez M.S."/>
            <person name="Solano J."/>
            <person name="Bargiela R."/>
            <person name="Golyshina O.V."/>
            <person name="Manteca A."/>
            <person name="Ramos J.L."/>
            <person name="Gallego J.R."/>
            <person name="Llorente I."/>
            <person name="Martins Dos Santos V.A."/>
            <person name="Jensen O.N."/>
            <person name="Pelaez A.I."/>
            <person name="Sanchez J."/>
            <person name="Ferrer M."/>
        </authorList>
    </citation>
    <scope>NUCLEOTIDE SEQUENCE</scope>
</reference>
<dbReference type="AlphaFoldDB" id="T1BRV4"/>
<evidence type="ECO:0000313" key="2">
    <source>
        <dbReference type="EMBL" id="EQD72577.1"/>
    </source>
</evidence>